<dbReference type="RefSeq" id="WP_218392458.1">
    <property type="nucleotide sequence ID" value="NZ_JAHUZE010000002.1"/>
</dbReference>
<evidence type="ECO:0000313" key="2">
    <source>
        <dbReference type="EMBL" id="MBV7379319.1"/>
    </source>
</evidence>
<organism evidence="2 3">
    <name type="scientific">Maritimibacter dapengensis</name>
    <dbReference type="NCBI Taxonomy" id="2836868"/>
    <lineage>
        <taxon>Bacteria</taxon>
        <taxon>Pseudomonadati</taxon>
        <taxon>Pseudomonadota</taxon>
        <taxon>Alphaproteobacteria</taxon>
        <taxon>Rhodobacterales</taxon>
        <taxon>Roseobacteraceae</taxon>
        <taxon>Maritimibacter</taxon>
    </lineage>
</organism>
<sequence length="171" mass="18681">MTQIMTRVASGKSVRVTLPLCRSGLGLGTSVMTTDGALPVEYLTPGDRIITFDAGAQTLESLNVLTLPMDDLVRLRPSVLDEDGFGRNVVMSARQKLLVRDWRAPMLFGKRAALVEACRLADGDYITRMNGNVPMRVFQLHFKGSQHVIQLDQGLMVTSARTSKKASSSKA</sequence>
<feature type="domain" description="Hedgehog/Intein (Hint)" evidence="1">
    <location>
        <begin position="28"/>
        <end position="150"/>
    </location>
</feature>
<protein>
    <submittedName>
        <fullName evidence="2">Hint domain-containing protein</fullName>
    </submittedName>
</protein>
<dbReference type="InterPro" id="IPR028992">
    <property type="entry name" value="Hedgehog/Intein_dom"/>
</dbReference>
<accession>A0ABS6T2H7</accession>
<evidence type="ECO:0000313" key="3">
    <source>
        <dbReference type="Proteomes" id="UP000756530"/>
    </source>
</evidence>
<proteinExistence type="predicted"/>
<dbReference type="Proteomes" id="UP000756530">
    <property type="component" value="Unassembled WGS sequence"/>
</dbReference>
<comment type="caution">
    <text evidence="2">The sequence shown here is derived from an EMBL/GenBank/DDBJ whole genome shotgun (WGS) entry which is preliminary data.</text>
</comment>
<gene>
    <name evidence="2" type="ORF">KJP28_10290</name>
</gene>
<dbReference type="EMBL" id="JAHUZE010000002">
    <property type="protein sequence ID" value="MBV7379319.1"/>
    <property type="molecule type" value="Genomic_DNA"/>
</dbReference>
<evidence type="ECO:0000259" key="1">
    <source>
        <dbReference type="Pfam" id="PF13403"/>
    </source>
</evidence>
<name>A0ABS6T2H7_9RHOB</name>
<keyword evidence="3" id="KW-1185">Reference proteome</keyword>
<dbReference type="Pfam" id="PF13403">
    <property type="entry name" value="Hint_2"/>
    <property type="match status" value="1"/>
</dbReference>
<reference evidence="2 3" key="1">
    <citation type="submission" date="2021-05" db="EMBL/GenBank/DDBJ databases">
        <title>Culturable bacteria isolated from Daya Bay.</title>
        <authorList>
            <person name="Zheng W."/>
            <person name="Yu S."/>
            <person name="Huang Y."/>
        </authorList>
    </citation>
    <scope>NUCLEOTIDE SEQUENCE [LARGE SCALE GENOMIC DNA]</scope>
    <source>
        <strain evidence="2 3">DP4N28-5</strain>
    </source>
</reference>